<dbReference type="GO" id="GO:0035973">
    <property type="term" value="P:aggrephagy"/>
    <property type="evidence" value="ECO:0007669"/>
    <property type="project" value="TreeGrafter"/>
</dbReference>
<dbReference type="InterPro" id="IPR052260">
    <property type="entry name" value="Autophagy_Rcpt_SigReg"/>
</dbReference>
<dbReference type="PROSITE" id="PS50135">
    <property type="entry name" value="ZF_ZZ_2"/>
    <property type="match status" value="1"/>
</dbReference>
<dbReference type="InterPro" id="IPR053793">
    <property type="entry name" value="PB1-like"/>
</dbReference>
<evidence type="ECO:0000259" key="7">
    <source>
        <dbReference type="PROSITE" id="PS50135"/>
    </source>
</evidence>
<feature type="compositionally biased region" description="Low complexity" evidence="5">
    <location>
        <begin position="496"/>
        <end position="509"/>
    </location>
</feature>
<dbReference type="Proteomes" id="UP000541558">
    <property type="component" value="Unassembled WGS sequence"/>
</dbReference>
<dbReference type="Gene3D" id="3.10.20.90">
    <property type="entry name" value="Phosphatidylinositol 3-kinase Catalytic Subunit, Chain A, domain 1"/>
    <property type="match status" value="1"/>
</dbReference>
<feature type="region of interest" description="Disordered" evidence="5">
    <location>
        <begin position="578"/>
        <end position="615"/>
    </location>
</feature>
<evidence type="ECO:0000313" key="10">
    <source>
        <dbReference type="Proteomes" id="UP000541558"/>
    </source>
</evidence>
<feature type="region of interest" description="Disordered" evidence="5">
    <location>
        <begin position="466"/>
        <end position="512"/>
    </location>
</feature>
<evidence type="ECO:0000313" key="9">
    <source>
        <dbReference type="EMBL" id="KAF5336117.1"/>
    </source>
</evidence>
<dbReference type="EMBL" id="JAACJK010000059">
    <property type="protein sequence ID" value="KAF5336117.1"/>
    <property type="molecule type" value="Genomic_DNA"/>
</dbReference>
<dbReference type="Pfam" id="PF00569">
    <property type="entry name" value="ZZ"/>
    <property type="match status" value="2"/>
</dbReference>
<dbReference type="SUPFAM" id="SSF54277">
    <property type="entry name" value="CAD &amp; PB1 domains"/>
    <property type="match status" value="1"/>
</dbReference>
<gene>
    <name evidence="9" type="ORF">D9611_006293</name>
</gene>
<evidence type="ECO:0000256" key="3">
    <source>
        <dbReference type="ARBA" id="ARBA00022833"/>
    </source>
</evidence>
<keyword evidence="3" id="KW-0862">Zinc</keyword>
<sequence>MSSSRPDRGIVVKCAFDKARKKISFNSSRNCTFEELRRKLFNAVKVDRCFALSAASYTISWKDDDGEIVYISTEDDLTEAICYFCSGDDAQSSSGSSILGFGRGKDVVLNVTIVVDYDGPSLSDTSSLASLDEYRARNGSQRSFSFGSPSIDLEDDSITVSSKDHLGPGSSTSSDRRQLRPSTSREDPFVDVSPTIHYARHDSDRSLSLIDDRQESTDYSLISVPRNPESSVTGSSISNNELTAAQERYPADPGAVFERLKIREALGEERSDWDGSTSEDLGSRWLREQNERVDRRRLGVVPESPSISEDEEDFDCLSLERNHKGQYYYTYNATEESQSYQIEEEPFRPLSDDGEGAPGPLARVVKPRPTSMQINWVRAQQHETKEQFRLQASASELSLRSNGSGGQKQKQQPFFQPIQEDTSFDLKYYNLPVPPAEIVTDCSNCGILLESFRYVCSTCGENPPVQLKYNNGKGKTKESPTDTTPGSFTYPPRDWGAASAAGSPGSSPSQTVLGSAESLFATHTRKFYQIVESKTSLLSSRTRVDPEPVAQPDEGPSGYELCPSCLATAGMVHSIDAAAGTGLGSPSSPNGPGPGGMPSPQPQQQDPRWRTTAPKKGLTRHSYLEKLWGEFGWENICQDENVVSVCSTCSATTETQRYKCSVCDVCLCRGCFSVVHHVHPIHPFILVPDKPKVYQGSIKEVTEDPFDTDEEEPSMEHRVTCSHCLMPIVGALFHCAICDSVDICSNCEAAGLPGNLESVEGGHNSSHILLKIPYVMEQSTVQKASRAAMRRWKGRDSVIAISASRAASQTDASHTQTIVGGGPASEDHEIPCSHCKEPIIGTRYQCAHCPSYPYPTAYNLCSRCEPGSWAAHDPMHIFFKLPRPVRRPLESPTSFLPLLYRAPAGPAPGNMRYQDPREYLKDVYHSLVLCDRCMKHIEGEWFRCAYCAKDLCDQCESVDTHAQDHLFVVFKSQIGLDTFQAWTNPDQPKPIIEYPVY</sequence>
<evidence type="ECO:0000259" key="8">
    <source>
        <dbReference type="PROSITE" id="PS51745"/>
    </source>
</evidence>
<dbReference type="PROSITE" id="PS51745">
    <property type="entry name" value="PB1"/>
    <property type="match status" value="1"/>
</dbReference>
<dbReference type="SMART" id="SM00291">
    <property type="entry name" value="ZnF_ZZ"/>
    <property type="match status" value="4"/>
</dbReference>
<evidence type="ECO:0000256" key="1">
    <source>
        <dbReference type="ARBA" id="ARBA00022723"/>
    </source>
</evidence>
<feature type="compositionally biased region" description="Basic and acidic residues" evidence="5">
    <location>
        <begin position="174"/>
        <end position="188"/>
    </location>
</feature>
<keyword evidence="2 4" id="KW-0863">Zinc-finger</keyword>
<dbReference type="PANTHER" id="PTHR15090:SF0">
    <property type="entry name" value="SEQUESTOSOME-1"/>
    <property type="match status" value="1"/>
</dbReference>
<accession>A0A8H5FGW1</accession>
<keyword evidence="10" id="KW-1185">Reference proteome</keyword>
<dbReference type="InterPro" id="IPR000315">
    <property type="entry name" value="Znf_B-box"/>
</dbReference>
<dbReference type="GO" id="GO:0005080">
    <property type="term" value="F:protein kinase C binding"/>
    <property type="evidence" value="ECO:0007669"/>
    <property type="project" value="TreeGrafter"/>
</dbReference>
<feature type="domain" description="PB1" evidence="8">
    <location>
        <begin position="9"/>
        <end position="90"/>
    </location>
</feature>
<dbReference type="PROSITE" id="PS50119">
    <property type="entry name" value="ZF_BBOX"/>
    <property type="match status" value="1"/>
</dbReference>
<feature type="domain" description="ZZ-type" evidence="7">
    <location>
        <begin position="716"/>
        <end position="777"/>
    </location>
</feature>
<dbReference type="GO" id="GO:0070530">
    <property type="term" value="F:K63-linked polyubiquitin modification-dependent protein binding"/>
    <property type="evidence" value="ECO:0007669"/>
    <property type="project" value="TreeGrafter"/>
</dbReference>
<proteinExistence type="predicted"/>
<dbReference type="OrthoDB" id="661148at2759"/>
<evidence type="ECO:0000256" key="2">
    <source>
        <dbReference type="ARBA" id="ARBA00022771"/>
    </source>
</evidence>
<keyword evidence="1" id="KW-0479">Metal-binding</keyword>
<dbReference type="AlphaFoldDB" id="A0A8H5FGW1"/>
<dbReference type="GO" id="GO:0008270">
    <property type="term" value="F:zinc ion binding"/>
    <property type="evidence" value="ECO:0007669"/>
    <property type="project" value="UniProtKB-KW"/>
</dbReference>
<evidence type="ECO:0000256" key="5">
    <source>
        <dbReference type="SAM" id="MobiDB-lite"/>
    </source>
</evidence>
<feature type="compositionally biased region" description="Pro residues" evidence="5">
    <location>
        <begin position="589"/>
        <end position="601"/>
    </location>
</feature>
<feature type="region of interest" description="Disordered" evidence="5">
    <location>
        <begin position="159"/>
        <end position="193"/>
    </location>
</feature>
<organism evidence="9 10">
    <name type="scientific">Ephemerocybe angulata</name>
    <dbReference type="NCBI Taxonomy" id="980116"/>
    <lineage>
        <taxon>Eukaryota</taxon>
        <taxon>Fungi</taxon>
        <taxon>Dikarya</taxon>
        <taxon>Basidiomycota</taxon>
        <taxon>Agaricomycotina</taxon>
        <taxon>Agaricomycetes</taxon>
        <taxon>Agaricomycetidae</taxon>
        <taxon>Agaricales</taxon>
        <taxon>Agaricineae</taxon>
        <taxon>Psathyrellaceae</taxon>
        <taxon>Ephemerocybe</taxon>
    </lineage>
</organism>
<protein>
    <submittedName>
        <fullName evidence="9">Uncharacterized protein</fullName>
    </submittedName>
</protein>
<comment type="caution">
    <text evidence="9">The sequence shown here is derived from an EMBL/GenBank/DDBJ whole genome shotgun (WGS) entry which is preliminary data.</text>
</comment>
<dbReference type="CDD" id="cd02340">
    <property type="entry name" value="ZZ_NBR1_like"/>
    <property type="match status" value="1"/>
</dbReference>
<dbReference type="Pfam" id="PF00564">
    <property type="entry name" value="PB1"/>
    <property type="match status" value="1"/>
</dbReference>
<dbReference type="InterPro" id="IPR000270">
    <property type="entry name" value="PB1_dom"/>
</dbReference>
<dbReference type="PANTHER" id="PTHR15090">
    <property type="entry name" value="SEQUESTOSOME 1-RELATED"/>
    <property type="match status" value="1"/>
</dbReference>
<feature type="domain" description="B box-type" evidence="6">
    <location>
        <begin position="925"/>
        <end position="970"/>
    </location>
</feature>
<evidence type="ECO:0000256" key="4">
    <source>
        <dbReference type="PROSITE-ProRule" id="PRU00228"/>
    </source>
</evidence>
<dbReference type="InterPro" id="IPR043145">
    <property type="entry name" value="Znf_ZZ_sf"/>
</dbReference>
<dbReference type="GO" id="GO:0007032">
    <property type="term" value="P:endosome organization"/>
    <property type="evidence" value="ECO:0007669"/>
    <property type="project" value="TreeGrafter"/>
</dbReference>
<reference evidence="9 10" key="1">
    <citation type="journal article" date="2020" name="ISME J.">
        <title>Uncovering the hidden diversity of litter-decomposition mechanisms in mushroom-forming fungi.</title>
        <authorList>
            <person name="Floudas D."/>
            <person name="Bentzer J."/>
            <person name="Ahren D."/>
            <person name="Johansson T."/>
            <person name="Persson P."/>
            <person name="Tunlid A."/>
        </authorList>
    </citation>
    <scope>NUCLEOTIDE SEQUENCE [LARGE SCALE GENOMIC DNA]</scope>
    <source>
        <strain evidence="9 10">CBS 175.51</strain>
    </source>
</reference>
<dbReference type="GO" id="GO:0000423">
    <property type="term" value="P:mitophagy"/>
    <property type="evidence" value="ECO:0007669"/>
    <property type="project" value="TreeGrafter"/>
</dbReference>
<dbReference type="GO" id="GO:0016235">
    <property type="term" value="C:aggresome"/>
    <property type="evidence" value="ECO:0007669"/>
    <property type="project" value="TreeGrafter"/>
</dbReference>
<dbReference type="InterPro" id="IPR000433">
    <property type="entry name" value="Znf_ZZ"/>
</dbReference>
<dbReference type="SUPFAM" id="SSF57850">
    <property type="entry name" value="RING/U-box"/>
    <property type="match status" value="3"/>
</dbReference>
<evidence type="ECO:0000259" key="6">
    <source>
        <dbReference type="PROSITE" id="PS50119"/>
    </source>
</evidence>
<name>A0A8H5FGW1_9AGAR</name>
<dbReference type="GO" id="GO:0044753">
    <property type="term" value="C:amphisome"/>
    <property type="evidence" value="ECO:0007669"/>
    <property type="project" value="TreeGrafter"/>
</dbReference>
<feature type="region of interest" description="Disordered" evidence="5">
    <location>
        <begin position="537"/>
        <end position="557"/>
    </location>
</feature>
<dbReference type="Gene3D" id="3.30.60.90">
    <property type="match status" value="3"/>
</dbReference>